<reference evidence="1" key="1">
    <citation type="journal article" date="2021" name="PeerJ">
        <title>Extensive microbial diversity within the chicken gut microbiome revealed by metagenomics and culture.</title>
        <authorList>
            <person name="Gilroy R."/>
            <person name="Ravi A."/>
            <person name="Getino M."/>
            <person name="Pursley I."/>
            <person name="Horton D.L."/>
            <person name="Alikhan N.F."/>
            <person name="Baker D."/>
            <person name="Gharbi K."/>
            <person name="Hall N."/>
            <person name="Watson M."/>
            <person name="Adriaenssens E.M."/>
            <person name="Foster-Nyarko E."/>
            <person name="Jarju S."/>
            <person name="Secka A."/>
            <person name="Antonio M."/>
            <person name="Oren A."/>
            <person name="Chaudhuri R.R."/>
            <person name="La Ragione R."/>
            <person name="Hildebrand F."/>
            <person name="Pallen M.J."/>
        </authorList>
    </citation>
    <scope>NUCLEOTIDE SEQUENCE</scope>
    <source>
        <strain evidence="1">5925</strain>
    </source>
</reference>
<protein>
    <submittedName>
        <fullName evidence="1">CoA pyrophosphatase</fullName>
    </submittedName>
</protein>
<evidence type="ECO:0000313" key="1">
    <source>
        <dbReference type="EMBL" id="HJD48534.1"/>
    </source>
</evidence>
<gene>
    <name evidence="1" type="ORF">H9907_00135</name>
</gene>
<comment type="caution">
    <text evidence="1">The sequence shown here is derived from an EMBL/GenBank/DDBJ whole genome shotgun (WGS) entry which is preliminary data.</text>
</comment>
<evidence type="ECO:0000313" key="2">
    <source>
        <dbReference type="Proteomes" id="UP000823907"/>
    </source>
</evidence>
<reference evidence="1" key="2">
    <citation type="submission" date="2021-04" db="EMBL/GenBank/DDBJ databases">
        <authorList>
            <person name="Gilroy R."/>
        </authorList>
    </citation>
    <scope>NUCLEOTIDE SEQUENCE</scope>
    <source>
        <strain evidence="1">5925</strain>
    </source>
</reference>
<dbReference type="EMBL" id="DWUR01000003">
    <property type="protein sequence ID" value="HJD48534.1"/>
    <property type="molecule type" value="Genomic_DNA"/>
</dbReference>
<dbReference type="Proteomes" id="UP000823907">
    <property type="component" value="Unassembled WGS sequence"/>
</dbReference>
<sequence length="95" mass="10844">DWVQPVAIRELVHPDNRFKLGFAGWSGPAFDVSGMVLWGFTAGVLDALLRLAGWHEDWDEETQFDLFRTLEQSRNGESRALRAHFAAERKKETGE</sequence>
<feature type="non-terminal residue" evidence="1">
    <location>
        <position position="1"/>
    </location>
</feature>
<dbReference type="AlphaFoldDB" id="A0A9D2ZPU7"/>
<organism evidence="1 2">
    <name type="scientific">Candidatus Corynebacterium intestinavium</name>
    <dbReference type="NCBI Taxonomy" id="2838531"/>
    <lineage>
        <taxon>Bacteria</taxon>
        <taxon>Bacillati</taxon>
        <taxon>Actinomycetota</taxon>
        <taxon>Actinomycetes</taxon>
        <taxon>Mycobacteriales</taxon>
        <taxon>Corynebacteriaceae</taxon>
        <taxon>Corynebacterium</taxon>
    </lineage>
</organism>
<name>A0A9D2ZPU7_9CORY</name>
<proteinExistence type="predicted"/>
<accession>A0A9D2ZPU7</accession>